<evidence type="ECO:0000256" key="2">
    <source>
        <dbReference type="SAM" id="Phobius"/>
    </source>
</evidence>
<protein>
    <submittedName>
        <fullName evidence="3">Swarming motility protein SwrB</fullName>
    </submittedName>
</protein>
<accession>A0ABU6NWL2</accession>
<feature type="coiled-coil region" evidence="1">
    <location>
        <begin position="41"/>
        <end position="72"/>
    </location>
</feature>
<evidence type="ECO:0000256" key="1">
    <source>
        <dbReference type="SAM" id="Coils"/>
    </source>
</evidence>
<keyword evidence="1" id="KW-0175">Coiled coil</keyword>
<gene>
    <name evidence="3" type="ORF">P9271_09285</name>
</gene>
<dbReference type="RefSeq" id="WP_066225446.1">
    <property type="nucleotide sequence ID" value="NZ_JARTFQ010000006.1"/>
</dbReference>
<dbReference type="EMBL" id="JARTFS010000006">
    <property type="protein sequence ID" value="MED4401505.1"/>
    <property type="molecule type" value="Genomic_DNA"/>
</dbReference>
<dbReference type="Proteomes" id="UP001342826">
    <property type="component" value="Unassembled WGS sequence"/>
</dbReference>
<name>A0ABU6NWL2_9BACI</name>
<proteinExistence type="predicted"/>
<comment type="caution">
    <text evidence="3">The sequence shown here is derived from an EMBL/GenBank/DDBJ whole genome shotgun (WGS) entry which is preliminary data.</text>
</comment>
<dbReference type="GeneID" id="301139661"/>
<organism evidence="3 4">
    <name type="scientific">Metabacillus fastidiosus</name>
    <dbReference type="NCBI Taxonomy" id="1458"/>
    <lineage>
        <taxon>Bacteria</taxon>
        <taxon>Bacillati</taxon>
        <taxon>Bacillota</taxon>
        <taxon>Bacilli</taxon>
        <taxon>Bacillales</taxon>
        <taxon>Bacillaceae</taxon>
        <taxon>Metabacillus</taxon>
    </lineage>
</organism>
<keyword evidence="2" id="KW-0472">Membrane</keyword>
<keyword evidence="2" id="KW-1133">Transmembrane helix</keyword>
<keyword evidence="2" id="KW-0812">Transmembrane</keyword>
<evidence type="ECO:0000313" key="4">
    <source>
        <dbReference type="Proteomes" id="UP001342826"/>
    </source>
</evidence>
<sequence length="171" mass="19838">MTPILLVLSLILHVITFYFLILLSTKYSSMKEIASNQERLFEETEQALSTYLIEIKEENEKLIKELKNGKEAFVKRSEPIREAINERKHESAAEAELTEDELPPHLQQLIIQNDRLEISKDSAALEKKIVPLSFEAEVIELYENGHTVEQIAKKFKKGKTEIELLLKFKQK</sequence>
<reference evidence="3 4" key="1">
    <citation type="submission" date="2023-03" db="EMBL/GenBank/DDBJ databases">
        <title>Bacillus Genome Sequencing.</title>
        <authorList>
            <person name="Dunlap C."/>
        </authorList>
    </citation>
    <scope>NUCLEOTIDE SEQUENCE [LARGE SCALE GENOMIC DNA]</scope>
    <source>
        <strain evidence="3 4">NRS-1717</strain>
    </source>
</reference>
<feature type="transmembrane region" description="Helical" evidence="2">
    <location>
        <begin position="6"/>
        <end position="23"/>
    </location>
</feature>
<evidence type="ECO:0000313" key="3">
    <source>
        <dbReference type="EMBL" id="MED4401505.1"/>
    </source>
</evidence>
<keyword evidence="4" id="KW-1185">Reference proteome</keyword>